<gene>
    <name evidence="10" type="ORF">GCM10009787_63530</name>
</gene>
<comment type="caution">
    <text evidence="10">The sequence shown here is derived from an EMBL/GenBank/DDBJ whole genome shotgun (WGS) entry which is preliminary data.</text>
</comment>
<evidence type="ECO:0000256" key="5">
    <source>
        <dbReference type="ARBA" id="ARBA00022989"/>
    </source>
</evidence>
<feature type="compositionally biased region" description="Gly residues" evidence="7">
    <location>
        <begin position="15"/>
        <end position="24"/>
    </location>
</feature>
<keyword evidence="2" id="KW-0813">Transport</keyword>
<feature type="transmembrane region" description="Helical" evidence="8">
    <location>
        <begin position="252"/>
        <end position="276"/>
    </location>
</feature>
<sequence>MTAMARKNTSAEPTGAGGGAGAPGGPAASTPWARLGRRLAALWPPGRAERGLMAMALADATGTGAFLSVSVVFLTRSVGLSASQVAVGLSLAAGVGLVTTVPVAMFADRFGPRRLLVLVTLWRAACFVVYPFVPDFTSFVVLMVLMGLVDKAAAPLGQVLVGMAVPEDARVRTMAVMGAVRNCGYAGGALLGSLALLVDHWSGYAAVILANAASFVGLAVIAGRLPLRPGATADASRLRRTLSFDVFKDRPYVVLALLNGALTMHITLLSVGIPMWVTQESQAPRSTVSAVVVLNAVLAVLFQVRASRGAEELPTAARLMRTAGLALAGCCVLLAAVPRLPAVPAVAVLLASAVALTAGELLQSAGGWGVSYGLARKGQESAYVSLFWLSVGLQQIIAPLVVALVVSRGALAWLLVGAVLAAAGAVAPRSVGWAVRDRETQRHRHDEEN</sequence>
<feature type="domain" description="Major facilitator superfamily (MFS) profile" evidence="9">
    <location>
        <begin position="48"/>
        <end position="436"/>
    </location>
</feature>
<dbReference type="InterPro" id="IPR036259">
    <property type="entry name" value="MFS_trans_sf"/>
</dbReference>
<keyword evidence="6 8" id="KW-0472">Membrane</keyword>
<keyword evidence="5 8" id="KW-1133">Transmembrane helix</keyword>
<keyword evidence="11" id="KW-1185">Reference proteome</keyword>
<dbReference type="PANTHER" id="PTHR23517:SF2">
    <property type="entry name" value="MULTIDRUG RESISTANCE PROTEIN MDTH"/>
    <property type="match status" value="1"/>
</dbReference>
<evidence type="ECO:0000256" key="3">
    <source>
        <dbReference type="ARBA" id="ARBA00022475"/>
    </source>
</evidence>
<evidence type="ECO:0000256" key="8">
    <source>
        <dbReference type="SAM" id="Phobius"/>
    </source>
</evidence>
<accession>A0ABN3C116</accession>
<evidence type="ECO:0000259" key="9">
    <source>
        <dbReference type="PROSITE" id="PS50850"/>
    </source>
</evidence>
<evidence type="ECO:0000256" key="6">
    <source>
        <dbReference type="ARBA" id="ARBA00023136"/>
    </source>
</evidence>
<dbReference type="InterPro" id="IPR011701">
    <property type="entry name" value="MFS"/>
</dbReference>
<feature type="transmembrane region" description="Helical" evidence="8">
    <location>
        <begin position="383"/>
        <end position="406"/>
    </location>
</feature>
<feature type="transmembrane region" description="Helical" evidence="8">
    <location>
        <begin position="288"/>
        <end position="307"/>
    </location>
</feature>
<dbReference type="EMBL" id="BAAAOQ010000025">
    <property type="protein sequence ID" value="GAA2202856.1"/>
    <property type="molecule type" value="Genomic_DNA"/>
</dbReference>
<dbReference type="PROSITE" id="PS50850">
    <property type="entry name" value="MFS"/>
    <property type="match status" value="1"/>
</dbReference>
<feature type="transmembrane region" description="Helical" evidence="8">
    <location>
        <begin position="204"/>
        <end position="227"/>
    </location>
</feature>
<dbReference type="SUPFAM" id="SSF103473">
    <property type="entry name" value="MFS general substrate transporter"/>
    <property type="match status" value="1"/>
</dbReference>
<evidence type="ECO:0000256" key="7">
    <source>
        <dbReference type="SAM" id="MobiDB-lite"/>
    </source>
</evidence>
<dbReference type="Gene3D" id="1.20.1250.20">
    <property type="entry name" value="MFS general substrate transporter like domains"/>
    <property type="match status" value="1"/>
</dbReference>
<organism evidence="10 11">
    <name type="scientific">Streptomyces bangladeshensis</name>
    <dbReference type="NCBI Taxonomy" id="295352"/>
    <lineage>
        <taxon>Bacteria</taxon>
        <taxon>Bacillati</taxon>
        <taxon>Actinomycetota</taxon>
        <taxon>Actinomycetes</taxon>
        <taxon>Kitasatosporales</taxon>
        <taxon>Streptomycetaceae</taxon>
        <taxon>Streptomyces</taxon>
    </lineage>
</organism>
<proteinExistence type="predicted"/>
<feature type="transmembrane region" description="Helical" evidence="8">
    <location>
        <begin position="319"/>
        <end position="337"/>
    </location>
</feature>
<dbReference type="InterPro" id="IPR050171">
    <property type="entry name" value="MFS_Transporters"/>
</dbReference>
<feature type="transmembrane region" description="Helical" evidence="8">
    <location>
        <begin position="85"/>
        <end position="107"/>
    </location>
</feature>
<dbReference type="PANTHER" id="PTHR23517">
    <property type="entry name" value="RESISTANCE PROTEIN MDTM, PUTATIVE-RELATED-RELATED"/>
    <property type="match status" value="1"/>
</dbReference>
<dbReference type="Proteomes" id="UP001501391">
    <property type="component" value="Unassembled WGS sequence"/>
</dbReference>
<dbReference type="InterPro" id="IPR020846">
    <property type="entry name" value="MFS_dom"/>
</dbReference>
<feature type="region of interest" description="Disordered" evidence="7">
    <location>
        <begin position="1"/>
        <end position="28"/>
    </location>
</feature>
<evidence type="ECO:0000256" key="4">
    <source>
        <dbReference type="ARBA" id="ARBA00022692"/>
    </source>
</evidence>
<evidence type="ECO:0000256" key="2">
    <source>
        <dbReference type="ARBA" id="ARBA00022448"/>
    </source>
</evidence>
<dbReference type="Pfam" id="PF07690">
    <property type="entry name" value="MFS_1"/>
    <property type="match status" value="1"/>
</dbReference>
<name>A0ABN3C116_9ACTN</name>
<evidence type="ECO:0000256" key="1">
    <source>
        <dbReference type="ARBA" id="ARBA00004651"/>
    </source>
</evidence>
<feature type="transmembrane region" description="Helical" evidence="8">
    <location>
        <begin position="52"/>
        <end position="73"/>
    </location>
</feature>
<keyword evidence="3" id="KW-1003">Cell membrane</keyword>
<reference evidence="11" key="1">
    <citation type="journal article" date="2019" name="Int. J. Syst. Evol. Microbiol.">
        <title>The Global Catalogue of Microorganisms (GCM) 10K type strain sequencing project: providing services to taxonomists for standard genome sequencing and annotation.</title>
        <authorList>
            <consortium name="The Broad Institute Genomics Platform"/>
            <consortium name="The Broad Institute Genome Sequencing Center for Infectious Disease"/>
            <person name="Wu L."/>
            <person name="Ma J."/>
        </authorList>
    </citation>
    <scope>NUCLEOTIDE SEQUENCE [LARGE SCALE GENOMIC DNA]</scope>
    <source>
        <strain evidence="11">JCM 14924</strain>
    </source>
</reference>
<feature type="transmembrane region" description="Helical" evidence="8">
    <location>
        <begin position="412"/>
        <end position="435"/>
    </location>
</feature>
<keyword evidence="4 8" id="KW-0812">Transmembrane</keyword>
<evidence type="ECO:0000313" key="11">
    <source>
        <dbReference type="Proteomes" id="UP001501391"/>
    </source>
</evidence>
<evidence type="ECO:0000313" key="10">
    <source>
        <dbReference type="EMBL" id="GAA2202856.1"/>
    </source>
</evidence>
<feature type="transmembrane region" description="Helical" evidence="8">
    <location>
        <begin position="343"/>
        <end position="362"/>
    </location>
</feature>
<comment type="subcellular location">
    <subcellularLocation>
        <location evidence="1">Cell membrane</location>
        <topology evidence="1">Multi-pass membrane protein</topology>
    </subcellularLocation>
</comment>
<protein>
    <submittedName>
        <fullName evidence="10">MFS transporter</fullName>
    </submittedName>
</protein>